<dbReference type="Pfam" id="PF07883">
    <property type="entry name" value="Cupin_2"/>
    <property type="match status" value="1"/>
</dbReference>
<proteinExistence type="predicted"/>
<dbReference type="InterPro" id="IPR029032">
    <property type="entry name" value="AhpD-like"/>
</dbReference>
<evidence type="ECO:0000313" key="5">
    <source>
        <dbReference type="Proteomes" id="UP000001817"/>
    </source>
</evidence>
<dbReference type="OrthoDB" id="9802489at2"/>
<dbReference type="InterPro" id="IPR014710">
    <property type="entry name" value="RmlC-like_jellyroll"/>
</dbReference>
<evidence type="ECO:0000256" key="1">
    <source>
        <dbReference type="SAM" id="SignalP"/>
    </source>
</evidence>
<keyword evidence="1" id="KW-0732">Signal</keyword>
<dbReference type="Gene3D" id="2.60.120.10">
    <property type="entry name" value="Jelly Rolls"/>
    <property type="match status" value="1"/>
</dbReference>
<dbReference type="GO" id="GO:0051920">
    <property type="term" value="F:peroxiredoxin activity"/>
    <property type="evidence" value="ECO:0007669"/>
    <property type="project" value="InterPro"/>
</dbReference>
<name>Q13PG3_PARXL</name>
<feature type="signal peptide" evidence="1">
    <location>
        <begin position="1"/>
        <end position="25"/>
    </location>
</feature>
<dbReference type="PANTHER" id="PTHR43698:SF1">
    <property type="entry name" value="BLL4564 PROTEIN"/>
    <property type="match status" value="1"/>
</dbReference>
<dbReference type="STRING" id="266265.Bxe_B1954"/>
<dbReference type="InterPro" id="IPR011051">
    <property type="entry name" value="RmlC_Cupin_sf"/>
</dbReference>
<dbReference type="InterPro" id="IPR003779">
    <property type="entry name" value="CMD-like"/>
</dbReference>
<dbReference type="CDD" id="cd02233">
    <property type="entry name" value="cupin_HNL-like"/>
    <property type="match status" value="1"/>
</dbReference>
<evidence type="ECO:0000259" key="3">
    <source>
        <dbReference type="Pfam" id="PF07883"/>
    </source>
</evidence>
<dbReference type="Proteomes" id="UP000001817">
    <property type="component" value="Chromosome 2"/>
</dbReference>
<evidence type="ECO:0000259" key="2">
    <source>
        <dbReference type="Pfam" id="PF02627"/>
    </source>
</evidence>
<evidence type="ECO:0008006" key="6">
    <source>
        <dbReference type="Google" id="ProtNLM"/>
    </source>
</evidence>
<dbReference type="InterPro" id="IPR047263">
    <property type="entry name" value="HNL-like_cupin"/>
</dbReference>
<feature type="domain" description="Cupin type-2" evidence="3">
    <location>
        <begin position="204"/>
        <end position="264"/>
    </location>
</feature>
<dbReference type="eggNOG" id="COG0599">
    <property type="taxonomic scope" value="Bacteria"/>
</dbReference>
<sequence length="298" mass="31930">MKSFSRAMALSAAILAHGVITPVHAQEKVSSMSEKSAPGSIQQPTRAQQLMGDIDPKLAELTDKVLFGDVWERKQLSKRDRSLVTVAALISLNRPDQLRSHMALALQNGVTREELVETITQLAFYTGWPNAVSAVPVARDVFRAADAAASHPDQGAQAQDDRTITVIHAGSQPSTHGSADHFTGSVQVDSRFQAQAPARSGGGIVTFEPGARTAWHTHPLGQTLIVTAGIGLVQQWGGPVQVIKPGDIVWIPPGVKHWHGATRTSGMTHIAIAEALDGKSVDWMELVMDAQYLGGQPR</sequence>
<dbReference type="Gene3D" id="1.20.1290.10">
    <property type="entry name" value="AhpD-like"/>
    <property type="match status" value="1"/>
</dbReference>
<evidence type="ECO:0000313" key="4">
    <source>
        <dbReference type="EMBL" id="ABE34026.1"/>
    </source>
</evidence>
<dbReference type="KEGG" id="bxe:Bxe_B1954"/>
<dbReference type="SUPFAM" id="SSF51182">
    <property type="entry name" value="RmlC-like cupins"/>
    <property type="match status" value="1"/>
</dbReference>
<feature type="domain" description="Carboxymuconolactone decarboxylase-like" evidence="2">
    <location>
        <begin position="56"/>
        <end position="140"/>
    </location>
</feature>
<dbReference type="eggNOG" id="COG1917">
    <property type="taxonomic scope" value="Bacteria"/>
</dbReference>
<dbReference type="Pfam" id="PF02627">
    <property type="entry name" value="CMD"/>
    <property type="match status" value="1"/>
</dbReference>
<dbReference type="PANTHER" id="PTHR43698">
    <property type="entry name" value="RIBD C-TERMINAL DOMAIN CONTAINING PROTEIN"/>
    <property type="match status" value="1"/>
</dbReference>
<dbReference type="EMBL" id="CP000271">
    <property type="protein sequence ID" value="ABE34026.1"/>
    <property type="molecule type" value="Genomic_DNA"/>
</dbReference>
<organism evidence="4 5">
    <name type="scientific">Paraburkholderia xenovorans (strain LB400)</name>
    <dbReference type="NCBI Taxonomy" id="266265"/>
    <lineage>
        <taxon>Bacteria</taxon>
        <taxon>Pseudomonadati</taxon>
        <taxon>Pseudomonadota</taxon>
        <taxon>Betaproteobacteria</taxon>
        <taxon>Burkholderiales</taxon>
        <taxon>Burkholderiaceae</taxon>
        <taxon>Paraburkholderia</taxon>
    </lineage>
</organism>
<gene>
    <name evidence="4" type="ORF">Bxe_B1954</name>
</gene>
<dbReference type="SUPFAM" id="SSF69118">
    <property type="entry name" value="AhpD-like"/>
    <property type="match status" value="1"/>
</dbReference>
<reference evidence="4 5" key="1">
    <citation type="journal article" date="2006" name="Proc. Natl. Acad. Sci. U.S.A.">
        <title>Burkholderia xenovorans LB400 harbors a multi-replicon, 9.73-Mbp genome shaped for versatility.</title>
        <authorList>
            <person name="Chain P.S."/>
            <person name="Denef V.J."/>
            <person name="Konstantinidis K.T."/>
            <person name="Vergez L.M."/>
            <person name="Agullo L."/>
            <person name="Reyes V.L."/>
            <person name="Hauser L."/>
            <person name="Cordova M."/>
            <person name="Gomez L."/>
            <person name="Gonzalez M."/>
            <person name="Land M."/>
            <person name="Lao V."/>
            <person name="Larimer F."/>
            <person name="LiPuma J.J."/>
            <person name="Mahenthiralingam E."/>
            <person name="Malfatti S.A."/>
            <person name="Marx C.J."/>
            <person name="Parnell J.J."/>
            <person name="Ramette A."/>
            <person name="Richardson P."/>
            <person name="Seeger M."/>
            <person name="Smith D."/>
            <person name="Spilker T."/>
            <person name="Sul W.J."/>
            <person name="Tsoi T.V."/>
            <person name="Ulrich L.E."/>
            <person name="Zhulin I.B."/>
            <person name="Tiedje J.M."/>
        </authorList>
    </citation>
    <scope>NUCLEOTIDE SEQUENCE [LARGE SCALE GENOMIC DNA]</scope>
    <source>
        <strain evidence="4 5">LB400</strain>
    </source>
</reference>
<dbReference type="DNASU" id="4007549"/>
<dbReference type="InterPro" id="IPR013096">
    <property type="entry name" value="Cupin_2"/>
</dbReference>
<protein>
    <recommendedName>
        <fullName evidence="6">4-carboxymuconolactone decarboxylase</fullName>
    </recommendedName>
</protein>
<feature type="chain" id="PRO_5004182671" description="4-carboxymuconolactone decarboxylase" evidence="1">
    <location>
        <begin position="26"/>
        <end position="298"/>
    </location>
</feature>
<dbReference type="AlphaFoldDB" id="Q13PG3"/>
<keyword evidence="5" id="KW-1185">Reference proteome</keyword>
<accession>Q13PG3</accession>